<dbReference type="AlphaFoldDB" id="A0A183HNC6"/>
<accession>A0A183HNC6</accession>
<feature type="compositionally biased region" description="Polar residues" evidence="1">
    <location>
        <begin position="110"/>
        <end position="120"/>
    </location>
</feature>
<sequence>MVPQFYLSDGAKRMVGMDQNGYIIQDNRDNRIVGNQGNEIATNNDAEGRQSDDAVPDRFAALKAITTLLRIPGVQQVAIIQNNNRMPDNVIVTPEIRTDEKTSNLDESPIMSSTKSLTQPQVPYVPQMEARDWEMMK</sequence>
<evidence type="ECO:0000313" key="2">
    <source>
        <dbReference type="EMBL" id="VDO58289.1"/>
    </source>
</evidence>
<feature type="region of interest" description="Disordered" evidence="1">
    <location>
        <begin position="95"/>
        <end position="120"/>
    </location>
</feature>
<organism evidence="4">
    <name type="scientific">Onchocerca flexuosa</name>
    <dbReference type="NCBI Taxonomy" id="387005"/>
    <lineage>
        <taxon>Eukaryota</taxon>
        <taxon>Metazoa</taxon>
        <taxon>Ecdysozoa</taxon>
        <taxon>Nematoda</taxon>
        <taxon>Chromadorea</taxon>
        <taxon>Rhabditida</taxon>
        <taxon>Spirurina</taxon>
        <taxon>Spiruromorpha</taxon>
        <taxon>Filarioidea</taxon>
        <taxon>Onchocercidae</taxon>
        <taxon>Onchocerca</taxon>
    </lineage>
</organism>
<dbReference type="WBParaSite" id="OFLC_0000898701-mRNA-1">
    <property type="protein sequence ID" value="OFLC_0000898701-mRNA-1"/>
    <property type="gene ID" value="OFLC_0000898701"/>
</dbReference>
<keyword evidence="3" id="KW-1185">Reference proteome</keyword>
<evidence type="ECO:0000256" key="1">
    <source>
        <dbReference type="SAM" id="MobiDB-lite"/>
    </source>
</evidence>
<gene>
    <name evidence="2" type="ORF">OFLC_LOCUS8987</name>
</gene>
<evidence type="ECO:0000313" key="3">
    <source>
        <dbReference type="Proteomes" id="UP000267606"/>
    </source>
</evidence>
<reference evidence="2 3" key="2">
    <citation type="submission" date="2018-11" db="EMBL/GenBank/DDBJ databases">
        <authorList>
            <consortium name="Pathogen Informatics"/>
        </authorList>
    </citation>
    <scope>NUCLEOTIDE SEQUENCE [LARGE SCALE GENOMIC DNA]</scope>
</reference>
<dbReference type="EMBL" id="UZAJ01010606">
    <property type="protein sequence ID" value="VDO58289.1"/>
    <property type="molecule type" value="Genomic_DNA"/>
</dbReference>
<proteinExistence type="predicted"/>
<name>A0A183HNC6_9BILA</name>
<protein>
    <submittedName>
        <fullName evidence="4">Outer membrane protein</fullName>
    </submittedName>
</protein>
<dbReference type="Proteomes" id="UP000267606">
    <property type="component" value="Unassembled WGS sequence"/>
</dbReference>
<evidence type="ECO:0000313" key="4">
    <source>
        <dbReference type="WBParaSite" id="OFLC_0000898701-mRNA-1"/>
    </source>
</evidence>
<reference evidence="4" key="1">
    <citation type="submission" date="2016-06" db="UniProtKB">
        <authorList>
            <consortium name="WormBaseParasite"/>
        </authorList>
    </citation>
    <scope>IDENTIFICATION</scope>
</reference>